<dbReference type="Proteomes" id="UP000396862">
    <property type="component" value="Unassembled WGS sequence"/>
</dbReference>
<evidence type="ECO:0000313" key="5">
    <source>
        <dbReference type="Proteomes" id="UP000396862"/>
    </source>
</evidence>
<feature type="transmembrane region" description="Helical" evidence="1">
    <location>
        <begin position="285"/>
        <end position="302"/>
    </location>
</feature>
<keyword evidence="1" id="KW-0812">Transmembrane</keyword>
<feature type="transmembrane region" description="Helical" evidence="1">
    <location>
        <begin position="50"/>
        <end position="76"/>
    </location>
</feature>
<dbReference type="Pfam" id="PF19992">
    <property type="entry name" value="DUF6427"/>
    <property type="match status" value="1"/>
</dbReference>
<dbReference type="RefSeq" id="WP_106540700.1">
    <property type="nucleotide sequence ID" value="NZ_BLAU01000001.1"/>
</dbReference>
<dbReference type="Proteomes" id="UP000240621">
    <property type="component" value="Unassembled WGS sequence"/>
</dbReference>
<reference evidence="3 4" key="1">
    <citation type="submission" date="2018-03" db="EMBL/GenBank/DDBJ databases">
        <title>Genomic Encyclopedia of Archaeal and Bacterial Type Strains, Phase II (KMG-II): from individual species to whole genera.</title>
        <authorList>
            <person name="Goeker M."/>
        </authorList>
    </citation>
    <scope>NUCLEOTIDE SEQUENCE [LARGE SCALE GENOMIC DNA]</scope>
    <source>
        <strain evidence="3 4">DSM 27267</strain>
    </source>
</reference>
<accession>A0A2P8CL33</accession>
<proteinExistence type="predicted"/>
<evidence type="ECO:0000313" key="4">
    <source>
        <dbReference type="Proteomes" id="UP000240621"/>
    </source>
</evidence>
<sequence length="328" mass="37258">MVLRFLKTNQIVHLVLIPLAGILLWLPGLIHPKTFNFFSGEADMPLYRITGAYLIKFPFLSAFAGLIVVVLSAFLINQISTRFQFLRSRSGLPGIIYLLTVSAFPSMHTLHPVHLASLFVFLALISIFDTYHHSNTIPDTFNAAFFLSVGSLFYFPTIFLFPITWISIAVLQKGDNWRLLFIPLVGFAAPWFIAGSVYYLNDMLPQLFSVVQENIHTANINIINTLSFQILSGLFIFLAVLGSSSILSRYDVKKISSRKYFIIFYWMVAFLVVSILFSRSVGIEAIILLAIPFSYFIAHFFIFAKNRFWPELLFYLFLGTIATVMIIG</sequence>
<feature type="transmembrane region" description="Helical" evidence="1">
    <location>
        <begin position="221"/>
        <end position="240"/>
    </location>
</feature>
<evidence type="ECO:0000256" key="1">
    <source>
        <dbReference type="SAM" id="Phobius"/>
    </source>
</evidence>
<evidence type="ECO:0000313" key="2">
    <source>
        <dbReference type="EMBL" id="GET20304.1"/>
    </source>
</evidence>
<reference evidence="2 5" key="2">
    <citation type="submission" date="2019-10" db="EMBL/GenBank/DDBJ databases">
        <title>Prolixibacter strains distinguished by the presence of nitrate reductase genes were adept at nitrate-dependent anaerobic corrosion of metallic iron and carbon steel.</title>
        <authorList>
            <person name="Iino T."/>
            <person name="Shono N."/>
            <person name="Ito K."/>
            <person name="Nakamura R."/>
            <person name="Sueoka K."/>
            <person name="Harayama S."/>
            <person name="Ohkuma M."/>
        </authorList>
    </citation>
    <scope>NUCLEOTIDE SEQUENCE [LARGE SCALE GENOMIC DNA]</scope>
    <source>
        <strain evidence="2 5">MIC1-1</strain>
    </source>
</reference>
<comment type="caution">
    <text evidence="3">The sequence shown here is derived from an EMBL/GenBank/DDBJ whole genome shotgun (WGS) entry which is preliminary data.</text>
</comment>
<organism evidence="3 4">
    <name type="scientific">Prolixibacter denitrificans</name>
    <dbReference type="NCBI Taxonomy" id="1541063"/>
    <lineage>
        <taxon>Bacteria</taxon>
        <taxon>Pseudomonadati</taxon>
        <taxon>Bacteroidota</taxon>
        <taxon>Bacteroidia</taxon>
        <taxon>Marinilabiliales</taxon>
        <taxon>Prolixibacteraceae</taxon>
        <taxon>Prolixibacter</taxon>
    </lineage>
</organism>
<feature type="transmembrane region" description="Helical" evidence="1">
    <location>
        <begin position="88"/>
        <end position="107"/>
    </location>
</feature>
<dbReference type="OrthoDB" id="1116060at2"/>
<gene>
    <name evidence="3" type="ORF">CLV93_101654</name>
    <name evidence="2" type="ORF">JCM18694_05500</name>
</gene>
<evidence type="ECO:0000313" key="3">
    <source>
        <dbReference type="EMBL" id="PSK85685.1"/>
    </source>
</evidence>
<protein>
    <recommendedName>
        <fullName evidence="6">Beta-carotene 15,15'-monooxygenase</fullName>
    </recommendedName>
</protein>
<keyword evidence="1" id="KW-0472">Membrane</keyword>
<dbReference type="AlphaFoldDB" id="A0A2P8CL33"/>
<keyword evidence="5" id="KW-1185">Reference proteome</keyword>
<feature type="transmembrane region" description="Helical" evidence="1">
    <location>
        <begin position="260"/>
        <end position="278"/>
    </location>
</feature>
<keyword evidence="1" id="KW-1133">Transmembrane helix</keyword>
<feature type="transmembrane region" description="Helical" evidence="1">
    <location>
        <begin position="12"/>
        <end position="30"/>
    </location>
</feature>
<name>A0A2P8CL33_9BACT</name>
<dbReference type="EMBL" id="PYGC01000001">
    <property type="protein sequence ID" value="PSK85685.1"/>
    <property type="molecule type" value="Genomic_DNA"/>
</dbReference>
<dbReference type="EMBL" id="BLAU01000001">
    <property type="protein sequence ID" value="GET20304.1"/>
    <property type="molecule type" value="Genomic_DNA"/>
</dbReference>
<feature type="transmembrane region" description="Helical" evidence="1">
    <location>
        <begin position="143"/>
        <end position="168"/>
    </location>
</feature>
<feature type="transmembrane region" description="Helical" evidence="1">
    <location>
        <begin position="308"/>
        <end position="327"/>
    </location>
</feature>
<dbReference type="InterPro" id="IPR045625">
    <property type="entry name" value="DUF6427"/>
</dbReference>
<feature type="transmembrane region" description="Helical" evidence="1">
    <location>
        <begin position="180"/>
        <end position="200"/>
    </location>
</feature>
<evidence type="ECO:0008006" key="6">
    <source>
        <dbReference type="Google" id="ProtNLM"/>
    </source>
</evidence>